<accession>A0A0E4CS21</accession>
<proteinExistence type="predicted"/>
<evidence type="ECO:0000256" key="2">
    <source>
        <dbReference type="SAM" id="Phobius"/>
    </source>
</evidence>
<feature type="domain" description="DUF4352" evidence="3">
    <location>
        <begin position="83"/>
        <end position="194"/>
    </location>
</feature>
<evidence type="ECO:0000313" key="5">
    <source>
        <dbReference type="Proteomes" id="UP000198604"/>
    </source>
</evidence>
<evidence type="ECO:0000313" key="4">
    <source>
        <dbReference type="EMBL" id="CQR24118.1"/>
    </source>
</evidence>
<dbReference type="STRING" id="1608583.BN1356_00481"/>
<keyword evidence="2" id="KW-0812">Transmembrane</keyword>
<dbReference type="Proteomes" id="UP000198604">
    <property type="component" value="Unassembled WGS sequence"/>
</dbReference>
<evidence type="ECO:0000256" key="1">
    <source>
        <dbReference type="ARBA" id="ARBA00022729"/>
    </source>
</evidence>
<organism evidence="4 5">
    <name type="scientific">Streptococcus varani</name>
    <dbReference type="NCBI Taxonomy" id="1608583"/>
    <lineage>
        <taxon>Bacteria</taxon>
        <taxon>Bacillati</taxon>
        <taxon>Bacillota</taxon>
        <taxon>Bacilli</taxon>
        <taxon>Lactobacillales</taxon>
        <taxon>Streptococcaceae</taxon>
        <taxon>Streptococcus</taxon>
    </lineage>
</organism>
<dbReference type="AlphaFoldDB" id="A0A0E4CS21"/>
<dbReference type="Pfam" id="PF11611">
    <property type="entry name" value="DUF4352"/>
    <property type="match status" value="1"/>
</dbReference>
<keyword evidence="2" id="KW-0472">Membrane</keyword>
<keyword evidence="1" id="KW-0732">Signal</keyword>
<name>A0A0E4CS21_9STRE</name>
<feature type="transmembrane region" description="Helical" evidence="2">
    <location>
        <begin position="24"/>
        <end position="50"/>
    </location>
</feature>
<dbReference type="Gene3D" id="2.60.40.1240">
    <property type="match status" value="1"/>
</dbReference>
<keyword evidence="2" id="KW-1133">Transmembrane helix</keyword>
<evidence type="ECO:0000259" key="3">
    <source>
        <dbReference type="Pfam" id="PF11611"/>
    </source>
</evidence>
<gene>
    <name evidence="4" type="ORF">BN1356_00481</name>
</gene>
<protein>
    <submittedName>
        <fullName evidence="4">ATPase</fullName>
    </submittedName>
</protein>
<dbReference type="EMBL" id="CTEN01000001">
    <property type="protein sequence ID" value="CQR24118.1"/>
    <property type="molecule type" value="Genomic_DNA"/>
</dbReference>
<dbReference type="RefSeq" id="WP_176694200.1">
    <property type="nucleotide sequence ID" value="NZ_CTEN01000001.1"/>
</dbReference>
<sequence length="202" mass="23182">MLPKEYILEDGQIYYRKKPLYKQALFWTTVVGGALTMILGFVSLFLFIALMGTQAYEEIAGNDYSNFGSYDSSTDLSSYSEYELGQVVPIENKVNFTVQSIKVDKTLSLIDQTYAQALVVKLVVDNQSDEAFYFDEYYFSAIDRAGINHYYLDLKTYDVNLVEKLEPGSKEEVTLIFAVDQEEGYALTYNDFVWYSSVENRL</sequence>
<keyword evidence="5" id="KW-1185">Reference proteome</keyword>
<dbReference type="InterPro" id="IPR029050">
    <property type="entry name" value="Immunoprotect_excell_Ig-like"/>
</dbReference>
<reference evidence="5" key="1">
    <citation type="submission" date="2015-03" db="EMBL/GenBank/DDBJ databases">
        <authorList>
            <person name="Urmite Genomes"/>
        </authorList>
    </citation>
    <scope>NUCLEOTIDE SEQUENCE [LARGE SCALE GENOMIC DNA]</scope>
    <source>
        <strain evidence="5">FF10</strain>
    </source>
</reference>
<dbReference type="InterPro" id="IPR029051">
    <property type="entry name" value="DUF4352"/>
</dbReference>